<dbReference type="Proteomes" id="UP001597375">
    <property type="component" value="Unassembled WGS sequence"/>
</dbReference>
<evidence type="ECO:0000313" key="2">
    <source>
        <dbReference type="Proteomes" id="UP001597375"/>
    </source>
</evidence>
<dbReference type="Pfam" id="PF05974">
    <property type="entry name" value="DUF892"/>
    <property type="match status" value="1"/>
</dbReference>
<keyword evidence="2" id="KW-1185">Reference proteome</keyword>
<gene>
    <name evidence="1" type="ORF">ACFSSA_10640</name>
</gene>
<comment type="caution">
    <text evidence="1">The sequence shown here is derived from an EMBL/GenBank/DDBJ whole genome shotgun (WGS) entry which is preliminary data.</text>
</comment>
<accession>A0ABW5DBW6</accession>
<dbReference type="EMBL" id="JBHUIT010000017">
    <property type="protein sequence ID" value="MFD2257136.1"/>
    <property type="molecule type" value="Genomic_DNA"/>
</dbReference>
<reference evidence="2" key="1">
    <citation type="journal article" date="2019" name="Int. J. Syst. Evol. Microbiol.">
        <title>The Global Catalogue of Microorganisms (GCM) 10K type strain sequencing project: providing services to taxonomists for standard genome sequencing and annotation.</title>
        <authorList>
            <consortium name="The Broad Institute Genomics Platform"/>
            <consortium name="The Broad Institute Genome Sequencing Center for Infectious Disease"/>
            <person name="Wu L."/>
            <person name="Ma J."/>
        </authorList>
    </citation>
    <scope>NUCLEOTIDE SEQUENCE [LARGE SCALE GENOMIC DNA]</scope>
    <source>
        <strain evidence="2">CGMCC 4.7106</strain>
    </source>
</reference>
<sequence>MNTQTPNQKESFTLRHLLQEQSRDLYDAEKAYSEFLGRMIRVANDERLKEEMELIATNVMENISDLEEICAMLEISPAGIKCEAMAGLLREAKETTSEYESGSVCDAALIANAQRIAHYEIAGCGTAHAFASKLNLAQVASLFSDITSRAGAADRALTKIAKGSWMSDGVNHFAVFGN</sequence>
<dbReference type="PANTHER" id="PTHR30565:SF9">
    <property type="entry name" value="PROTEIN YCIF"/>
    <property type="match status" value="1"/>
</dbReference>
<dbReference type="SUPFAM" id="SSF47240">
    <property type="entry name" value="Ferritin-like"/>
    <property type="match status" value="1"/>
</dbReference>
<evidence type="ECO:0000313" key="1">
    <source>
        <dbReference type="EMBL" id="MFD2257136.1"/>
    </source>
</evidence>
<dbReference type="PANTHER" id="PTHR30565">
    <property type="entry name" value="PROTEIN YCIF"/>
    <property type="match status" value="1"/>
</dbReference>
<dbReference type="Gene3D" id="1.20.1260.10">
    <property type="match status" value="1"/>
</dbReference>
<dbReference type="InterPro" id="IPR012347">
    <property type="entry name" value="Ferritin-like"/>
</dbReference>
<dbReference type="InterPro" id="IPR047114">
    <property type="entry name" value="YciF"/>
</dbReference>
<dbReference type="InterPro" id="IPR009078">
    <property type="entry name" value="Ferritin-like_SF"/>
</dbReference>
<organism evidence="1 2">
    <name type="scientific">Luteolibacter algae</name>
    <dbReference type="NCBI Taxonomy" id="454151"/>
    <lineage>
        <taxon>Bacteria</taxon>
        <taxon>Pseudomonadati</taxon>
        <taxon>Verrucomicrobiota</taxon>
        <taxon>Verrucomicrobiia</taxon>
        <taxon>Verrucomicrobiales</taxon>
        <taxon>Verrucomicrobiaceae</taxon>
        <taxon>Luteolibacter</taxon>
    </lineage>
</organism>
<proteinExistence type="predicted"/>
<dbReference type="RefSeq" id="WP_386820422.1">
    <property type="nucleotide sequence ID" value="NZ_JBHUIT010000017.1"/>
</dbReference>
<dbReference type="InterPro" id="IPR010287">
    <property type="entry name" value="DUF892_YciF-like"/>
</dbReference>
<protein>
    <submittedName>
        <fullName evidence="1">DUF892 family protein</fullName>
    </submittedName>
</protein>
<name>A0ABW5DBW6_9BACT</name>